<protein>
    <recommendedName>
        <fullName evidence="3">Aminotransferase class I/classII domain-containing protein</fullName>
    </recommendedName>
</protein>
<dbReference type="STRING" id="742766.HMPREF9455_03503"/>
<proteinExistence type="predicted"/>
<dbReference type="InterPro" id="IPR015422">
    <property type="entry name" value="PyrdxlP-dep_Trfase_small"/>
</dbReference>
<dbReference type="Proteomes" id="UP000004913">
    <property type="component" value="Unassembled WGS sequence"/>
</dbReference>
<comment type="caution">
    <text evidence="1">The sequence shown here is derived from an EMBL/GenBank/DDBJ whole genome shotgun (WGS) entry which is preliminary data.</text>
</comment>
<dbReference type="eggNOG" id="COG1167">
    <property type="taxonomic scope" value="Bacteria"/>
</dbReference>
<dbReference type="SUPFAM" id="SSF53383">
    <property type="entry name" value="PLP-dependent transferases"/>
    <property type="match status" value="1"/>
</dbReference>
<reference evidence="1 2" key="1">
    <citation type="submission" date="2011-04" db="EMBL/GenBank/DDBJ databases">
        <title>The Genome Sequence of Dysgonomonas gadei ATCC BAA-286.</title>
        <authorList>
            <consortium name="The Broad Institute Genome Sequencing Platform"/>
            <person name="Earl A."/>
            <person name="Ward D."/>
            <person name="Feldgarden M."/>
            <person name="Gevers D."/>
            <person name="Pudlo N."/>
            <person name="Martens E."/>
            <person name="Allen-Vercoe E."/>
            <person name="Young S.K."/>
            <person name="Zeng Q."/>
            <person name="Gargeya S."/>
            <person name="Fitzgerald M."/>
            <person name="Haas B."/>
            <person name="Abouelleil A."/>
            <person name="Alvarado L."/>
            <person name="Arachchi H.M."/>
            <person name="Berlin A."/>
            <person name="Brown A."/>
            <person name="Chapman S.B."/>
            <person name="Chen Z."/>
            <person name="Dunbar C."/>
            <person name="Freedman E."/>
            <person name="Gearin G."/>
            <person name="Gellesch M."/>
            <person name="Goldberg J."/>
            <person name="Griggs A."/>
            <person name="Gujja S."/>
            <person name="Heiman D."/>
            <person name="Howarth C."/>
            <person name="Larson L."/>
            <person name="Lui A."/>
            <person name="MacDonald P.J.P."/>
            <person name="Mehta T."/>
            <person name="Montmayeur A."/>
            <person name="Murphy C."/>
            <person name="Neiman D."/>
            <person name="Pearson M."/>
            <person name="Priest M."/>
            <person name="Roberts A."/>
            <person name="Saif S."/>
            <person name="Shea T."/>
            <person name="Shenoy N."/>
            <person name="Sisk P."/>
            <person name="Stolte C."/>
            <person name="Sykes S."/>
            <person name="Yandava C."/>
            <person name="Wortman J."/>
            <person name="Nusbaum C."/>
            <person name="Birren B."/>
        </authorList>
    </citation>
    <scope>NUCLEOTIDE SEQUENCE [LARGE SCALE GENOMIC DNA]</scope>
    <source>
        <strain evidence="1 2">ATCC BAA-286</strain>
    </source>
</reference>
<accession>F5J2D6</accession>
<keyword evidence="2" id="KW-1185">Reference proteome</keyword>
<dbReference type="InterPro" id="IPR015424">
    <property type="entry name" value="PyrdxlP-dep_Trfase"/>
</dbReference>
<organism evidence="1 2">
    <name type="scientific">Dysgonomonas gadei ATCC BAA-286</name>
    <dbReference type="NCBI Taxonomy" id="742766"/>
    <lineage>
        <taxon>Bacteria</taxon>
        <taxon>Pseudomonadati</taxon>
        <taxon>Bacteroidota</taxon>
        <taxon>Bacteroidia</taxon>
        <taxon>Bacteroidales</taxon>
        <taxon>Dysgonomonadaceae</taxon>
        <taxon>Dysgonomonas</taxon>
    </lineage>
</organism>
<dbReference type="Gene3D" id="3.90.1150.10">
    <property type="entry name" value="Aspartate Aminotransferase, domain 1"/>
    <property type="match status" value="1"/>
</dbReference>
<evidence type="ECO:0008006" key="3">
    <source>
        <dbReference type="Google" id="ProtNLM"/>
    </source>
</evidence>
<evidence type="ECO:0000313" key="2">
    <source>
        <dbReference type="Proteomes" id="UP000004913"/>
    </source>
</evidence>
<evidence type="ECO:0000313" key="1">
    <source>
        <dbReference type="EMBL" id="EGK00171.1"/>
    </source>
</evidence>
<dbReference type="RefSeq" id="WP_006801036.1">
    <property type="nucleotide sequence ID" value="NZ_GL891989.1"/>
</dbReference>
<dbReference type="OrthoDB" id="594134at2"/>
<dbReference type="EMBL" id="ADLV01000040">
    <property type="protein sequence ID" value="EGK00171.1"/>
    <property type="molecule type" value="Genomic_DNA"/>
</dbReference>
<sequence>MLSYYEQKRDFFASLLDNYLENKMTYKKPDGGLAFWIKPIENIDLFQVQKKTNIKSINFYTPDRFSFGEPISGIRLGYASLPEADLEKGIKALSRVL</sequence>
<gene>
    <name evidence="1" type="ORF">HMPREF9455_03503</name>
</gene>
<name>F5J2D6_9BACT</name>
<dbReference type="AlphaFoldDB" id="F5J2D6"/>
<dbReference type="HOGENOM" id="CLU_2342292_0_0_10"/>